<organism evidence="1 2">
    <name type="scientific">Cereibacter johrii</name>
    <dbReference type="NCBI Taxonomy" id="445629"/>
    <lineage>
        <taxon>Bacteria</taxon>
        <taxon>Pseudomonadati</taxon>
        <taxon>Pseudomonadota</taxon>
        <taxon>Alphaproteobacteria</taxon>
        <taxon>Rhodobacterales</taxon>
        <taxon>Paracoccaceae</taxon>
        <taxon>Cereibacter</taxon>
    </lineage>
</organism>
<protein>
    <submittedName>
        <fullName evidence="1">Uncharacterized protein</fullName>
    </submittedName>
</protein>
<gene>
    <name evidence="1" type="ORF">C8J29_106161</name>
</gene>
<accession>A0ABX5J8D2</accession>
<proteinExistence type="predicted"/>
<comment type="caution">
    <text evidence="1">The sequence shown here is derived from an EMBL/GenBank/DDBJ whole genome shotgun (WGS) entry which is preliminary data.</text>
</comment>
<evidence type="ECO:0000313" key="2">
    <source>
        <dbReference type="Proteomes" id="UP000240800"/>
    </source>
</evidence>
<name>A0ABX5J8D2_9RHOB</name>
<dbReference type="Proteomes" id="UP000240800">
    <property type="component" value="Unassembled WGS sequence"/>
</dbReference>
<sequence>MAEPVLDLFGFRKPRPPRRVMIRAADVGQAPGLKPGWRTTRGGHFVCPRCGHDAEWRFDLTETEIRAGVACPICNPQPAEVAHAHLS</sequence>
<evidence type="ECO:0000313" key="1">
    <source>
        <dbReference type="EMBL" id="PTM77235.1"/>
    </source>
</evidence>
<dbReference type="EMBL" id="PZZW01000006">
    <property type="protein sequence ID" value="PTM77235.1"/>
    <property type="molecule type" value="Genomic_DNA"/>
</dbReference>
<reference evidence="1 2" key="1">
    <citation type="submission" date="2018-04" db="EMBL/GenBank/DDBJ databases">
        <title>Genomic Encyclopedia of Type Strains, Phase III (KMG-III): the genomes of soil and plant-associated and newly described type strains.</title>
        <authorList>
            <person name="Whitman W."/>
        </authorList>
    </citation>
    <scope>NUCLEOTIDE SEQUENCE [LARGE SCALE GENOMIC DNA]</scope>
    <source>
        <strain evidence="1 2">JA192</strain>
    </source>
</reference>
<dbReference type="RefSeq" id="WP_069332218.1">
    <property type="nucleotide sequence ID" value="NZ_MABH01000142.1"/>
</dbReference>
<keyword evidence="2" id="KW-1185">Reference proteome</keyword>